<evidence type="ECO:0000256" key="2">
    <source>
        <dbReference type="ARBA" id="ARBA00004728"/>
    </source>
</evidence>
<evidence type="ECO:0000313" key="14">
    <source>
        <dbReference type="EMBL" id="KAB1064744.1"/>
    </source>
</evidence>
<evidence type="ECO:0000256" key="4">
    <source>
        <dbReference type="ARBA" id="ARBA00008655"/>
    </source>
</evidence>
<dbReference type="RefSeq" id="WP_151167063.1">
    <property type="nucleotide sequence ID" value="NZ_WACR01000004.1"/>
</dbReference>
<dbReference type="EMBL" id="WACR01000004">
    <property type="protein sequence ID" value="KAB1064744.1"/>
    <property type="molecule type" value="Genomic_DNA"/>
</dbReference>
<evidence type="ECO:0000256" key="9">
    <source>
        <dbReference type="ARBA" id="ARBA00023098"/>
    </source>
</evidence>
<keyword evidence="8 11" id="KW-0808">Transferase</keyword>
<comment type="domain">
    <text evidence="11">The HXXXXD motif is essential for acyltransferase activity and may constitute the binding site for the phosphate moiety of the glycerol-3-phosphate.</text>
</comment>
<evidence type="ECO:0000313" key="15">
    <source>
        <dbReference type="Proteomes" id="UP000435357"/>
    </source>
</evidence>
<keyword evidence="11" id="KW-1208">Phospholipid metabolism</keyword>
<gene>
    <name evidence="14" type="ORF">F3059_05150</name>
</gene>
<evidence type="ECO:0000256" key="8">
    <source>
        <dbReference type="ARBA" id="ARBA00022679"/>
    </source>
</evidence>
<dbReference type="InterPro" id="IPR004552">
    <property type="entry name" value="AGP_acyltrans"/>
</dbReference>
<dbReference type="GO" id="GO:0006654">
    <property type="term" value="P:phosphatidic acid biosynthetic process"/>
    <property type="evidence" value="ECO:0007669"/>
    <property type="project" value="TreeGrafter"/>
</dbReference>
<comment type="caution">
    <text evidence="14">The sequence shown here is derived from an EMBL/GenBank/DDBJ whole genome shotgun (WGS) entry which is preliminary data.</text>
</comment>
<keyword evidence="11" id="KW-0594">Phospholipid biosynthesis</keyword>
<dbReference type="EC" id="2.3.1.51" evidence="5 11"/>
<keyword evidence="10 11" id="KW-0012">Acyltransferase</keyword>
<dbReference type="InterPro" id="IPR002123">
    <property type="entry name" value="Plipid/glycerol_acylTrfase"/>
</dbReference>
<dbReference type="SMART" id="SM00563">
    <property type="entry name" value="PlsC"/>
    <property type="match status" value="1"/>
</dbReference>
<evidence type="ECO:0000256" key="10">
    <source>
        <dbReference type="ARBA" id="ARBA00023315"/>
    </source>
</evidence>
<evidence type="ECO:0000256" key="3">
    <source>
        <dbReference type="ARBA" id="ARBA00005189"/>
    </source>
</evidence>
<feature type="transmembrane region" description="Helical" evidence="12">
    <location>
        <begin position="12"/>
        <end position="34"/>
    </location>
</feature>
<reference evidence="14 15" key="1">
    <citation type="submission" date="2019-09" db="EMBL/GenBank/DDBJ databases">
        <title>Genomes of Cryomorphaceae.</title>
        <authorList>
            <person name="Bowman J.P."/>
        </authorList>
    </citation>
    <scope>NUCLEOTIDE SEQUENCE [LARGE SCALE GENOMIC DNA]</scope>
    <source>
        <strain evidence="14 15">KCTC 52047</strain>
    </source>
</reference>
<dbReference type="PANTHER" id="PTHR10434">
    <property type="entry name" value="1-ACYL-SN-GLYCEROL-3-PHOSPHATE ACYLTRANSFERASE"/>
    <property type="match status" value="1"/>
</dbReference>
<sequence length="240" mass="27637">MTFLKKIFNGFQVFLIAIYTVISATLGVVFLLFGKEKAVKWASYIWSNLIFKTLGIKLVIRDPHPKSFYWETTRIYVSNHESNLDIPALFLSTPRALFFLAKRELKNIPFMGWYMQLVGMVFINRSDRSKAQQSLKRAGDEIKKGKNILSFPEGTRTRTGEMGVFKRGTFRLALQNNIPIIPIAIKGARECIPAKKFEINPGTIFVNIGQPVYPDDWEINQVDKFAFHVREEVKKLRAEL</sequence>
<evidence type="ECO:0000256" key="6">
    <source>
        <dbReference type="ARBA" id="ARBA00016139"/>
    </source>
</evidence>
<proteinExistence type="inferred from homology"/>
<keyword evidence="12" id="KW-0812">Transmembrane</keyword>
<keyword evidence="12" id="KW-1133">Transmembrane helix</keyword>
<comment type="catalytic activity">
    <reaction evidence="1 11">
        <text>a 1-acyl-sn-glycero-3-phosphate + an acyl-CoA = a 1,2-diacyl-sn-glycero-3-phosphate + CoA</text>
        <dbReference type="Rhea" id="RHEA:19709"/>
        <dbReference type="ChEBI" id="CHEBI:57287"/>
        <dbReference type="ChEBI" id="CHEBI:57970"/>
        <dbReference type="ChEBI" id="CHEBI:58342"/>
        <dbReference type="ChEBI" id="CHEBI:58608"/>
        <dbReference type="EC" id="2.3.1.51"/>
    </reaction>
</comment>
<dbReference type="GO" id="GO:0016020">
    <property type="term" value="C:membrane"/>
    <property type="evidence" value="ECO:0007669"/>
    <property type="project" value="InterPro"/>
</dbReference>
<protein>
    <recommendedName>
        <fullName evidence="6 11">1-acyl-sn-glycerol-3-phosphate acyltransferase</fullName>
        <ecNumber evidence="5 11">2.3.1.51</ecNumber>
    </recommendedName>
</protein>
<keyword evidence="9 11" id="KW-0443">Lipid metabolism</keyword>
<evidence type="ECO:0000256" key="7">
    <source>
        <dbReference type="ARBA" id="ARBA00022516"/>
    </source>
</evidence>
<feature type="domain" description="Phospholipid/glycerol acyltransferase" evidence="13">
    <location>
        <begin position="74"/>
        <end position="188"/>
    </location>
</feature>
<dbReference type="NCBIfam" id="TIGR00530">
    <property type="entry name" value="AGP_acyltrn"/>
    <property type="match status" value="1"/>
</dbReference>
<evidence type="ECO:0000256" key="11">
    <source>
        <dbReference type="RuleBase" id="RU361267"/>
    </source>
</evidence>
<keyword evidence="15" id="KW-1185">Reference proteome</keyword>
<dbReference type="CDD" id="cd07989">
    <property type="entry name" value="LPLAT_AGPAT-like"/>
    <property type="match status" value="1"/>
</dbReference>
<dbReference type="Proteomes" id="UP000435357">
    <property type="component" value="Unassembled WGS sequence"/>
</dbReference>
<evidence type="ECO:0000256" key="12">
    <source>
        <dbReference type="SAM" id="Phobius"/>
    </source>
</evidence>
<accession>A0A6N6MBM6</accession>
<organism evidence="14 15">
    <name type="scientific">Salibacter halophilus</name>
    <dbReference type="NCBI Taxonomy" id="1803916"/>
    <lineage>
        <taxon>Bacteria</taxon>
        <taxon>Pseudomonadati</taxon>
        <taxon>Bacteroidota</taxon>
        <taxon>Flavobacteriia</taxon>
        <taxon>Flavobacteriales</taxon>
        <taxon>Salibacteraceae</taxon>
        <taxon>Salibacter</taxon>
    </lineage>
</organism>
<keyword evidence="12" id="KW-0472">Membrane</keyword>
<evidence type="ECO:0000256" key="1">
    <source>
        <dbReference type="ARBA" id="ARBA00001141"/>
    </source>
</evidence>
<comment type="pathway">
    <text evidence="2">Phospholipid metabolism; CDP-diacylglycerol biosynthesis; CDP-diacylglycerol from sn-glycerol 3-phosphate: step 2/3.</text>
</comment>
<dbReference type="OrthoDB" id="9803035at2"/>
<evidence type="ECO:0000259" key="13">
    <source>
        <dbReference type="SMART" id="SM00563"/>
    </source>
</evidence>
<evidence type="ECO:0000256" key="5">
    <source>
        <dbReference type="ARBA" id="ARBA00013211"/>
    </source>
</evidence>
<dbReference type="AlphaFoldDB" id="A0A6N6MBM6"/>
<keyword evidence="7 11" id="KW-0444">Lipid biosynthesis</keyword>
<name>A0A6N6MBM6_9FLAO</name>
<dbReference type="SUPFAM" id="SSF69593">
    <property type="entry name" value="Glycerol-3-phosphate (1)-acyltransferase"/>
    <property type="match status" value="1"/>
</dbReference>
<comment type="similarity">
    <text evidence="4 11">Belongs to the 1-acyl-sn-glycerol-3-phosphate acyltransferase family.</text>
</comment>
<comment type="pathway">
    <text evidence="3">Lipid metabolism.</text>
</comment>
<dbReference type="Pfam" id="PF01553">
    <property type="entry name" value="Acyltransferase"/>
    <property type="match status" value="1"/>
</dbReference>
<dbReference type="GO" id="GO:0003841">
    <property type="term" value="F:1-acylglycerol-3-phosphate O-acyltransferase activity"/>
    <property type="evidence" value="ECO:0007669"/>
    <property type="project" value="UniProtKB-UniRule"/>
</dbReference>
<dbReference type="PANTHER" id="PTHR10434:SF64">
    <property type="entry name" value="1-ACYL-SN-GLYCEROL-3-PHOSPHATE ACYLTRANSFERASE-RELATED"/>
    <property type="match status" value="1"/>
</dbReference>